<reference evidence="1 2" key="1">
    <citation type="journal article" date="2004" name="Proc. Natl. Acad. Sci. U.S.A.">
        <title>The structure of a thermophilic archaeal virus shows a double-stranded DNA viral capsid type that spans all domains of life.</title>
        <authorList>
            <person name="Rice G."/>
            <person name="Tang L."/>
            <person name="Stedman K."/>
            <person name="Roberto F."/>
            <person name="Spuhler J."/>
            <person name="Gillitzer E."/>
            <person name="Johnson J.E."/>
            <person name="Douglas T."/>
            <person name="Young M."/>
        </authorList>
    </citation>
    <scope>NUCLEOTIDE SEQUENCE</scope>
</reference>
<sequence length="77" mass="8683">MRKEAIEDLEEGMVVEIFTGNIDFVGTVTRITDSYIELIIQIPLNDRNQVKEVIARIDLVSIDAIIIHSGAKVKENE</sequence>
<dbReference type="EMBL" id="AY569307">
    <property type="protein sequence ID" value="AAS89097.1"/>
    <property type="molecule type" value="Genomic_DNA"/>
</dbReference>
<dbReference type="Proteomes" id="UP000002609">
    <property type="component" value="Segment"/>
</dbReference>
<dbReference type="KEGG" id="vg:2846004"/>
<dbReference type="RefSeq" id="YP_025018.1">
    <property type="nucleotide sequence ID" value="NC_005892.1"/>
</dbReference>
<evidence type="ECO:0000313" key="2">
    <source>
        <dbReference type="Proteomes" id="UP000002609"/>
    </source>
</evidence>
<evidence type="ECO:0000313" key="1">
    <source>
        <dbReference type="EMBL" id="AAS89097.1"/>
    </source>
</evidence>
<gene>
    <name evidence="1" type="ORF">A77</name>
</gene>
<dbReference type="GeneID" id="2846004"/>
<dbReference type="OrthoDB" id="37264at10239"/>
<accession>Q6Q0J4</accession>
<protein>
    <submittedName>
        <fullName evidence="1">Uncharacterized protein</fullName>
    </submittedName>
</protein>
<organism evidence="1 2">
    <name type="scientific">Sulfolobus turreted icosahedral virus 1</name>
    <dbReference type="NCBI Taxonomy" id="269145"/>
    <lineage>
        <taxon>Viruses</taxon>
        <taxon>Varidnaviria</taxon>
        <taxon>Abadenavirae</taxon>
        <taxon>Produgelaviricota</taxon>
        <taxon>Belvinaviricetes</taxon>
        <taxon>Belfryvirales</taxon>
        <taxon>Turriviridae</taxon>
        <taxon>Alphaturrivirus</taxon>
        <taxon>Alphaturrivirus yellowstonense</taxon>
    </lineage>
</organism>
<proteinExistence type="predicted"/>
<keyword evidence="2" id="KW-1185">Reference proteome</keyword>
<name>Q6Q0J4_9VIRU</name>